<dbReference type="EC" id="4.1.1.81" evidence="4"/>
<comment type="catalytic activity">
    <reaction evidence="9">
        <text>O-phospho-L-threonine + H(+) = (R)-1-aminopropan-2-yl phosphate + CO2</text>
        <dbReference type="Rhea" id="RHEA:11492"/>
        <dbReference type="ChEBI" id="CHEBI:15378"/>
        <dbReference type="ChEBI" id="CHEBI:16526"/>
        <dbReference type="ChEBI" id="CHEBI:58563"/>
        <dbReference type="ChEBI" id="CHEBI:58675"/>
        <dbReference type="EC" id="4.1.1.81"/>
    </reaction>
</comment>
<proteinExistence type="predicted"/>
<dbReference type="Pfam" id="PF00155">
    <property type="entry name" value="Aminotran_1_2"/>
    <property type="match status" value="1"/>
</dbReference>
<reference evidence="11" key="1">
    <citation type="journal article" date="2022" name="Cell">
        <title>Design, construction, and in vivo augmentation of a complex gut microbiome.</title>
        <authorList>
            <person name="Cheng A.G."/>
            <person name="Ho P.Y."/>
            <person name="Aranda-Diaz A."/>
            <person name="Jain S."/>
            <person name="Yu F.B."/>
            <person name="Meng X."/>
            <person name="Wang M."/>
            <person name="Iakiviak M."/>
            <person name="Nagashima K."/>
            <person name="Zhao A."/>
            <person name="Murugkar P."/>
            <person name="Patil A."/>
            <person name="Atabakhsh K."/>
            <person name="Weakley A."/>
            <person name="Yan J."/>
            <person name="Brumbaugh A.R."/>
            <person name="Higginbottom S."/>
            <person name="Dimas A."/>
            <person name="Shiver A.L."/>
            <person name="Deutschbauer A."/>
            <person name="Neff N."/>
            <person name="Sonnenburg J.L."/>
            <person name="Huang K.C."/>
            <person name="Fischbach M.A."/>
        </authorList>
    </citation>
    <scope>NUCLEOTIDE SEQUENCE</scope>
    <source>
        <strain evidence="11">DSM 19829</strain>
    </source>
</reference>
<dbReference type="Proteomes" id="UP001060164">
    <property type="component" value="Chromosome"/>
</dbReference>
<keyword evidence="12" id="KW-1185">Reference proteome</keyword>
<keyword evidence="6" id="KW-0663">Pyridoxal phosphate</keyword>
<sequence length="341" mass="38806">MKQIHGGDVYRHPDALDFSSNINPLGTPKAVIAAAAESLTRLSHYPDVFYTELREALASYEAVAQESVICGNGAAELIFSLVRAVAPEKAMLPAPTFAEYRQALETVDCEINTYFMKEFRVEEDILEKLDESYDMLFLCNPNNPTGFLIEPQLLARIMEKCRRCGIFLMIDECFLDFVEHGELYSMKAGLPDNPEFFILKAFTKRYAMAGIRLGYGLCGSRKLLEKMEKMTQPWNVSIPAQAAGCAALKETEYVRMAQRLVNEQREYLKREMQKLPLSVYDSKANYIFFRGPVDLYERCLEKGILIRDCSNYPGLESGFFRIAVRMPEENERLLSVLGEVL</sequence>
<comment type="cofactor">
    <cofactor evidence="1">
        <name>pyridoxal 5'-phosphate</name>
        <dbReference type="ChEBI" id="CHEBI:597326"/>
    </cofactor>
</comment>
<evidence type="ECO:0000313" key="12">
    <source>
        <dbReference type="Proteomes" id="UP001060164"/>
    </source>
</evidence>
<dbReference type="SUPFAM" id="SSF53383">
    <property type="entry name" value="PLP-dependent transferases"/>
    <property type="match status" value="1"/>
</dbReference>
<dbReference type="InterPro" id="IPR015424">
    <property type="entry name" value="PyrdxlP-dep_Trfase"/>
</dbReference>
<dbReference type="RefSeq" id="WP_028528985.1">
    <property type="nucleotide sequence ID" value="NZ_CABLBR010000017.1"/>
</dbReference>
<name>A0ABY5VJM6_9FIRM</name>
<comment type="pathway">
    <text evidence="3">Cofactor biosynthesis; adenosylcobalamin biosynthesis.</text>
</comment>
<keyword evidence="7 11" id="KW-0456">Lyase</keyword>
<dbReference type="CDD" id="cd00609">
    <property type="entry name" value="AAT_like"/>
    <property type="match status" value="1"/>
</dbReference>
<dbReference type="PANTHER" id="PTHR42885:SF1">
    <property type="entry name" value="THREONINE-PHOSPHATE DECARBOXYLASE"/>
    <property type="match status" value="1"/>
</dbReference>
<evidence type="ECO:0000256" key="4">
    <source>
        <dbReference type="ARBA" id="ARBA00012285"/>
    </source>
</evidence>
<dbReference type="InterPro" id="IPR015421">
    <property type="entry name" value="PyrdxlP-dep_Trfase_major"/>
</dbReference>
<organism evidence="11 12">
    <name type="scientific">Ruminococcus gauvreauii</name>
    <dbReference type="NCBI Taxonomy" id="438033"/>
    <lineage>
        <taxon>Bacteria</taxon>
        <taxon>Bacillati</taxon>
        <taxon>Bacillota</taxon>
        <taxon>Clostridia</taxon>
        <taxon>Eubacteriales</taxon>
        <taxon>Oscillospiraceae</taxon>
        <taxon>Ruminococcus</taxon>
    </lineage>
</organism>
<evidence type="ECO:0000256" key="2">
    <source>
        <dbReference type="ARBA" id="ARBA00003444"/>
    </source>
</evidence>
<keyword evidence="5" id="KW-0169">Cobalamin biosynthesis</keyword>
<evidence type="ECO:0000256" key="3">
    <source>
        <dbReference type="ARBA" id="ARBA00004953"/>
    </source>
</evidence>
<evidence type="ECO:0000256" key="6">
    <source>
        <dbReference type="ARBA" id="ARBA00022898"/>
    </source>
</evidence>
<feature type="domain" description="Aminotransferase class I/classII large" evidence="10">
    <location>
        <begin position="14"/>
        <end position="335"/>
    </location>
</feature>
<dbReference type="InterPro" id="IPR004839">
    <property type="entry name" value="Aminotransferase_I/II_large"/>
</dbReference>
<evidence type="ECO:0000256" key="9">
    <source>
        <dbReference type="ARBA" id="ARBA00048531"/>
    </source>
</evidence>
<accession>A0ABY5VJM6</accession>
<dbReference type="NCBIfam" id="TIGR01140">
    <property type="entry name" value="L_thr_O3P_dcar"/>
    <property type="match status" value="1"/>
</dbReference>
<dbReference type="Gene3D" id="3.90.1150.10">
    <property type="entry name" value="Aspartate Aminotransferase, domain 1"/>
    <property type="match status" value="1"/>
</dbReference>
<dbReference type="GO" id="GO:0048472">
    <property type="term" value="F:threonine-phosphate decarboxylase activity"/>
    <property type="evidence" value="ECO:0007669"/>
    <property type="project" value="UniProtKB-EC"/>
</dbReference>
<comment type="function">
    <text evidence="2">Decarboxylates L-threonine-O-3-phosphate to yield (R)-1-amino-2-propanol O-2-phosphate, the precursor for the linkage between the nucleotide loop and the corrin ring in cobalamin.</text>
</comment>
<dbReference type="Gene3D" id="3.40.640.10">
    <property type="entry name" value="Type I PLP-dependent aspartate aminotransferase-like (Major domain)"/>
    <property type="match status" value="1"/>
</dbReference>
<dbReference type="InterPro" id="IPR015422">
    <property type="entry name" value="PyrdxlP-dep_Trfase_small"/>
</dbReference>
<evidence type="ECO:0000256" key="7">
    <source>
        <dbReference type="ARBA" id="ARBA00023239"/>
    </source>
</evidence>
<gene>
    <name evidence="11" type="primary">cobD</name>
    <name evidence="11" type="ORF">NQ502_01340</name>
</gene>
<dbReference type="InterPro" id="IPR005860">
    <property type="entry name" value="CobD"/>
</dbReference>
<evidence type="ECO:0000259" key="10">
    <source>
        <dbReference type="Pfam" id="PF00155"/>
    </source>
</evidence>
<dbReference type="PANTHER" id="PTHR42885">
    <property type="entry name" value="HISTIDINOL-PHOSPHATE AMINOTRANSFERASE-RELATED"/>
    <property type="match status" value="1"/>
</dbReference>
<evidence type="ECO:0000256" key="8">
    <source>
        <dbReference type="ARBA" id="ARBA00029996"/>
    </source>
</evidence>
<evidence type="ECO:0000256" key="5">
    <source>
        <dbReference type="ARBA" id="ARBA00022573"/>
    </source>
</evidence>
<dbReference type="EMBL" id="CP102290">
    <property type="protein sequence ID" value="UWP59733.1"/>
    <property type="molecule type" value="Genomic_DNA"/>
</dbReference>
<evidence type="ECO:0000256" key="1">
    <source>
        <dbReference type="ARBA" id="ARBA00001933"/>
    </source>
</evidence>
<evidence type="ECO:0000313" key="11">
    <source>
        <dbReference type="EMBL" id="UWP59733.1"/>
    </source>
</evidence>
<protein>
    <recommendedName>
        <fullName evidence="4">threonine-phosphate decarboxylase</fullName>
        <ecNumber evidence="4">4.1.1.81</ecNumber>
    </recommendedName>
    <alternativeName>
        <fullName evidence="8">L-threonine-O-3-phosphate decarboxylase</fullName>
    </alternativeName>
</protein>